<sequence>MNAVVGPAALGPVPAERLLDHIQPGTDVIAPILAGEPESLVDALEAGNERLSHVRIHKMDPYRDRAYIRGQFRDRLRHVDYYLGPGSRQAYWDRACDLVPNHFSEMPRLLRENTGNRIVIAGASLPDKHGYFSLGTNADYCAAFIGEAPFFLEANHQMPRTHGLNQIHISQVAGWTEVNRPLYERHNMGDDPRDRAIAEHIVDRIPDGACVQFGIGKTPDKVAELLCGHCGLGVHTEVFSDGLMRLVRSGAATGEGKRQQRGKHVTTFCLGSRELYDWLDDNPAVMLMPVDLTNDPRRIAEERNVVSINATTEVDLMGQAASETIAGRYWSSSGGQTDFARGAMYSEGGQAFLVTHAATSAGRSRIRVQLTPGSVVTTLKNTVDHVVTEHGVARLRGKSLRERAKALIAIAAPEHREELTRGAEAAGLM</sequence>
<dbReference type="RefSeq" id="WP_013138025.1">
    <property type="nucleotide sequence ID" value="NC_014168.1"/>
</dbReference>
<dbReference type="GO" id="GO:0006083">
    <property type="term" value="P:acetate metabolic process"/>
    <property type="evidence" value="ECO:0007669"/>
    <property type="project" value="InterPro"/>
</dbReference>
<evidence type="ECO:0000313" key="3">
    <source>
        <dbReference type="Proteomes" id="UP000002247"/>
    </source>
</evidence>
<dbReference type="KEGG" id="srt:Srot_1096"/>
<organism evidence="2 3">
    <name type="scientific">Segniliparus rotundus (strain ATCC BAA-972 / CDC 1076 / CIP 108378 / DSM 44985 / JCM 13578)</name>
    <dbReference type="NCBI Taxonomy" id="640132"/>
    <lineage>
        <taxon>Bacteria</taxon>
        <taxon>Bacillati</taxon>
        <taxon>Actinomycetota</taxon>
        <taxon>Actinomycetes</taxon>
        <taxon>Mycobacteriales</taxon>
        <taxon>Segniliparaceae</taxon>
        <taxon>Segniliparus</taxon>
    </lineage>
</organism>
<dbReference type="STRING" id="640132.Srot_1096"/>
<dbReference type="AlphaFoldDB" id="D6ZF45"/>
<dbReference type="Gene3D" id="3.40.1080.20">
    <property type="entry name" value="Acetyl-CoA hydrolase/transferase C-terminal domain"/>
    <property type="match status" value="1"/>
</dbReference>
<dbReference type="PANTHER" id="PTHR21432">
    <property type="entry name" value="ACETYL-COA HYDROLASE-RELATED"/>
    <property type="match status" value="1"/>
</dbReference>
<dbReference type="SUPFAM" id="SSF100950">
    <property type="entry name" value="NagB/RpiA/CoA transferase-like"/>
    <property type="match status" value="2"/>
</dbReference>
<evidence type="ECO:0000259" key="1">
    <source>
        <dbReference type="Pfam" id="PF13336"/>
    </source>
</evidence>
<dbReference type="eggNOG" id="COG0427">
    <property type="taxonomic scope" value="Bacteria"/>
</dbReference>
<dbReference type="InterPro" id="IPR046433">
    <property type="entry name" value="ActCoA_hydro"/>
</dbReference>
<keyword evidence="3" id="KW-1185">Reference proteome</keyword>
<dbReference type="Gene3D" id="3.40.1080.10">
    <property type="entry name" value="Glutaconate Coenzyme A-transferase"/>
    <property type="match status" value="1"/>
</dbReference>
<gene>
    <name evidence="2" type="ordered locus">Srot_1096</name>
</gene>
<dbReference type="PANTHER" id="PTHR21432:SF20">
    <property type="entry name" value="ACETYL-COA HYDROLASE"/>
    <property type="match status" value="1"/>
</dbReference>
<dbReference type="GO" id="GO:0008775">
    <property type="term" value="F:acetate CoA-transferase activity"/>
    <property type="evidence" value="ECO:0007669"/>
    <property type="project" value="InterPro"/>
</dbReference>
<accession>D6ZF45</accession>
<dbReference type="InterPro" id="IPR037171">
    <property type="entry name" value="NagB/RpiA_transferase-like"/>
</dbReference>
<dbReference type="InterPro" id="IPR026888">
    <property type="entry name" value="AcetylCoA_hyd_C"/>
</dbReference>
<name>D6ZF45_SEGRD</name>
<proteinExistence type="predicted"/>
<dbReference type="Gene3D" id="3.30.750.70">
    <property type="entry name" value="4-hydroxybutyrate coenzyme like domains"/>
    <property type="match status" value="1"/>
</dbReference>
<dbReference type="Proteomes" id="UP000002247">
    <property type="component" value="Chromosome"/>
</dbReference>
<evidence type="ECO:0000313" key="2">
    <source>
        <dbReference type="EMBL" id="ADG97569.1"/>
    </source>
</evidence>
<keyword evidence="2" id="KW-0808">Transferase</keyword>
<dbReference type="InterPro" id="IPR038460">
    <property type="entry name" value="AcetylCoA_hyd_C_sf"/>
</dbReference>
<dbReference type="HOGENOM" id="CLU_030703_1_0_11"/>
<reference evidence="2 3" key="1">
    <citation type="journal article" date="2010" name="Stand. Genomic Sci.">
        <title>Complete genome sequence of Segniliparus rotundus type strain (CDC 1076).</title>
        <authorList>
            <person name="Sikorski J."/>
            <person name="Lapidus A."/>
            <person name="Copeland A."/>
            <person name="Misra M."/>
            <person name="Glavina Del Rio T."/>
            <person name="Nolan M."/>
            <person name="Lucas S."/>
            <person name="Chen F."/>
            <person name="Tice H."/>
            <person name="Cheng J.F."/>
            <person name="Jando M."/>
            <person name="Schneider S."/>
            <person name="Bruce D."/>
            <person name="Goodwin L."/>
            <person name="Pitluck S."/>
            <person name="Liolios K."/>
            <person name="Mikhailova N."/>
            <person name="Pati A."/>
            <person name="Ivanova N."/>
            <person name="Mavromatis K."/>
            <person name="Chen A."/>
            <person name="Palaniappan K."/>
            <person name="Chertkov O."/>
            <person name="Land M."/>
            <person name="Hauser L."/>
            <person name="Chang Y.J."/>
            <person name="Jeffries C.D."/>
            <person name="Brettin T."/>
            <person name="Detter J.C."/>
            <person name="Han C."/>
            <person name="Rohde M."/>
            <person name="Goker M."/>
            <person name="Bristow J."/>
            <person name="Eisen J.A."/>
            <person name="Markowitz V."/>
            <person name="Hugenholtz P."/>
            <person name="Kyrpides N.C."/>
            <person name="Klenk H.P."/>
        </authorList>
    </citation>
    <scope>NUCLEOTIDE SEQUENCE [LARGE SCALE GENOMIC DNA]</scope>
    <source>
        <strain evidence="3">ATCC BAA-972 / CDC 1076 / CIP 108378 / DSM 44985 / JCM 13578</strain>
    </source>
</reference>
<dbReference type="EMBL" id="CP001958">
    <property type="protein sequence ID" value="ADG97569.1"/>
    <property type="molecule type" value="Genomic_DNA"/>
</dbReference>
<protein>
    <submittedName>
        <fullName evidence="2">4-hydroxybutyrate CoA-transferase</fullName>
    </submittedName>
</protein>
<feature type="domain" description="Acetyl-CoA hydrolase/transferase C-terminal" evidence="1">
    <location>
        <begin position="271"/>
        <end position="421"/>
    </location>
</feature>
<dbReference type="OrthoDB" id="9801795at2"/>
<dbReference type="Pfam" id="PF13336">
    <property type="entry name" value="AcetylCoA_hyd_C"/>
    <property type="match status" value="1"/>
</dbReference>